<organism evidence="7 8">
    <name type="scientific">Ruixingdingia sedimenti</name>
    <dbReference type="NCBI Taxonomy" id="3073604"/>
    <lineage>
        <taxon>Bacteria</taxon>
        <taxon>Pseudomonadati</taxon>
        <taxon>Pseudomonadota</taxon>
        <taxon>Alphaproteobacteria</taxon>
        <taxon>Rhodobacterales</taxon>
        <taxon>Paracoccaceae</taxon>
        <taxon>Ruixingdingia</taxon>
    </lineage>
</organism>
<dbReference type="CDD" id="cd16961">
    <property type="entry name" value="RMtype1_S_TRD-CR_like"/>
    <property type="match status" value="1"/>
</dbReference>
<dbReference type="SUPFAM" id="SSF53335">
    <property type="entry name" value="S-adenosyl-L-methionine-dependent methyltransferases"/>
    <property type="match status" value="1"/>
</dbReference>
<dbReference type="Pfam" id="PF02384">
    <property type="entry name" value="N6_Mtase"/>
    <property type="match status" value="1"/>
</dbReference>
<reference evidence="7 8" key="1">
    <citation type="submission" date="2023-09" db="EMBL/GenBank/DDBJ databases">
        <title>Xinfangfangia sedmenti sp. nov., isolated the sedment.</title>
        <authorList>
            <person name="Xu L."/>
        </authorList>
    </citation>
    <scope>NUCLEOTIDE SEQUENCE [LARGE SCALE GENOMIC DNA]</scope>
    <source>
        <strain evidence="7 8">LG-4</strain>
    </source>
</reference>
<evidence type="ECO:0000259" key="5">
    <source>
        <dbReference type="Pfam" id="PF01420"/>
    </source>
</evidence>
<sequence>MSEIQILELLDKLIAQSASRGFDLWVRLESAQKIAEFAKGARDVRCSFGPSTLPAVLISLARDGKKVRFVSKHQFEAELMNLMSMVFDLNVKIIEQDPFLREDGPPADFELSMPPFNMLYQDLHDVPQQILRRLGLDKAKARVTAEVLALEDALENKARRQAVLVAPGTLFRNVGVEKTARGDLLFSGRLRSVLRIPSGMAFEGTSITSNLLILDDQHGGTASLSPIRFVDLQDPHFSNARERGRYEVRPEASWVEAVDAATVAGEAWARDVSISEIEERGGVLTPDRFFAADTEDEVSKLCAGMETFALSDLAEIIRPAPLLKDEDGEFVAREAAAAEIDESGFVVQPSRASKLGQGGLSKAVDQRLAPGDVVLAVKGTIGAVGLVPEDAPAAASGEIWVPGQSLVALRLRKGVQLKPVTLFEFLSSDVMRDYIKSLATGTAVQTLSIKDVKALKIPVPSLSDQSQVEEAFWARQNLYAQIRALREAVENARNAWPHRI</sequence>
<comment type="similarity">
    <text evidence="2">Belongs to the type-I restriction system S methylase family.</text>
</comment>
<dbReference type="SUPFAM" id="SSF116734">
    <property type="entry name" value="DNA methylase specificity domain"/>
    <property type="match status" value="1"/>
</dbReference>
<dbReference type="InterPro" id="IPR003356">
    <property type="entry name" value="DNA_methylase_A-5"/>
</dbReference>
<dbReference type="Pfam" id="PF01420">
    <property type="entry name" value="Methylase_S"/>
    <property type="match status" value="1"/>
</dbReference>
<dbReference type="InterPro" id="IPR029063">
    <property type="entry name" value="SAM-dependent_MTases_sf"/>
</dbReference>
<keyword evidence="7" id="KW-0489">Methyltransferase</keyword>
<protein>
    <submittedName>
        <fullName evidence="7">N-6 DNA methylase</fullName>
    </submittedName>
</protein>
<dbReference type="Gene3D" id="3.40.50.150">
    <property type="entry name" value="Vaccinia Virus protein VP39"/>
    <property type="match status" value="1"/>
</dbReference>
<keyword evidence="4" id="KW-0238">DNA-binding</keyword>
<evidence type="ECO:0000313" key="8">
    <source>
        <dbReference type="Proteomes" id="UP001247754"/>
    </source>
</evidence>
<keyword evidence="3" id="KW-0680">Restriction system</keyword>
<evidence type="ECO:0000259" key="6">
    <source>
        <dbReference type="Pfam" id="PF02384"/>
    </source>
</evidence>
<comment type="similarity">
    <text evidence="1">Belongs to the N(4)/N(6)-methyltransferase family.</text>
</comment>
<dbReference type="InterPro" id="IPR044946">
    <property type="entry name" value="Restrct_endonuc_typeI_TRD_sf"/>
</dbReference>
<dbReference type="Proteomes" id="UP001247754">
    <property type="component" value="Unassembled WGS sequence"/>
</dbReference>
<proteinExistence type="inferred from homology"/>
<keyword evidence="8" id="KW-1185">Reference proteome</keyword>
<evidence type="ECO:0000256" key="4">
    <source>
        <dbReference type="ARBA" id="ARBA00023125"/>
    </source>
</evidence>
<feature type="domain" description="Type I restriction modification DNA specificity" evidence="5">
    <location>
        <begin position="305"/>
        <end position="467"/>
    </location>
</feature>
<accession>A0ABU1F6R3</accession>
<comment type="caution">
    <text evidence="7">The sequence shown here is derived from an EMBL/GenBank/DDBJ whole genome shotgun (WGS) entry which is preliminary data.</text>
</comment>
<dbReference type="Gene3D" id="3.90.220.20">
    <property type="entry name" value="DNA methylase specificity domains"/>
    <property type="match status" value="1"/>
</dbReference>
<evidence type="ECO:0000256" key="1">
    <source>
        <dbReference type="ARBA" id="ARBA00006594"/>
    </source>
</evidence>
<keyword evidence="7" id="KW-0808">Transferase</keyword>
<evidence type="ECO:0000313" key="7">
    <source>
        <dbReference type="EMBL" id="MDR5652127.1"/>
    </source>
</evidence>
<evidence type="ECO:0000256" key="3">
    <source>
        <dbReference type="ARBA" id="ARBA00022747"/>
    </source>
</evidence>
<evidence type="ECO:0000256" key="2">
    <source>
        <dbReference type="ARBA" id="ARBA00010923"/>
    </source>
</evidence>
<dbReference type="InterPro" id="IPR000055">
    <property type="entry name" value="Restrct_endonuc_typeI_TRD"/>
</dbReference>
<feature type="domain" description="DNA methylase adenine-specific" evidence="6">
    <location>
        <begin position="81"/>
        <end position="297"/>
    </location>
</feature>
<dbReference type="EMBL" id="JAVKPH010000004">
    <property type="protein sequence ID" value="MDR5652127.1"/>
    <property type="molecule type" value="Genomic_DNA"/>
</dbReference>
<dbReference type="GO" id="GO:0008168">
    <property type="term" value="F:methyltransferase activity"/>
    <property type="evidence" value="ECO:0007669"/>
    <property type="project" value="UniProtKB-KW"/>
</dbReference>
<name>A0ABU1F6R3_9RHOB</name>
<gene>
    <name evidence="7" type="ORF">RGD00_05915</name>
</gene>
<dbReference type="GO" id="GO:0032259">
    <property type="term" value="P:methylation"/>
    <property type="evidence" value="ECO:0007669"/>
    <property type="project" value="UniProtKB-KW"/>
</dbReference>